<protein>
    <recommendedName>
        <fullName evidence="3">Small CPxCG-related zinc finger protein</fullName>
    </recommendedName>
</protein>
<sequence>MPTCGHCGQETPLEDVVRHEHETGVVVHCPDCNCVLGRYRDPSLRSR</sequence>
<dbReference type="STRING" id="996166.SAMN05192554_102245"/>
<organism evidence="1 2">
    <name type="scientific">Haloarchaeobius iranensis</name>
    <dbReference type="NCBI Taxonomy" id="996166"/>
    <lineage>
        <taxon>Archaea</taxon>
        <taxon>Methanobacteriati</taxon>
        <taxon>Methanobacteriota</taxon>
        <taxon>Stenosarchaea group</taxon>
        <taxon>Halobacteria</taxon>
        <taxon>Halobacteriales</taxon>
        <taxon>Halorubellaceae</taxon>
        <taxon>Haloarchaeobius</taxon>
    </lineage>
</organism>
<dbReference type="InterPro" id="IPR045423">
    <property type="entry name" value="DUF6510"/>
</dbReference>
<dbReference type="Proteomes" id="UP000199370">
    <property type="component" value="Unassembled WGS sequence"/>
</dbReference>
<gene>
    <name evidence="1" type="ORF">SAMN05192554_102245</name>
</gene>
<evidence type="ECO:0008006" key="3">
    <source>
        <dbReference type="Google" id="ProtNLM"/>
    </source>
</evidence>
<dbReference type="OrthoDB" id="284034at2157"/>
<dbReference type="Pfam" id="PF20120">
    <property type="entry name" value="DUF6510"/>
    <property type="match status" value="1"/>
</dbReference>
<evidence type="ECO:0000313" key="1">
    <source>
        <dbReference type="EMBL" id="SDM44877.1"/>
    </source>
</evidence>
<proteinExistence type="predicted"/>
<keyword evidence="2" id="KW-1185">Reference proteome</keyword>
<name>A0A1G9TB38_9EURY</name>
<reference evidence="1 2" key="1">
    <citation type="submission" date="2016-10" db="EMBL/GenBank/DDBJ databases">
        <authorList>
            <person name="de Groot N.N."/>
        </authorList>
    </citation>
    <scope>NUCLEOTIDE SEQUENCE [LARGE SCALE GENOMIC DNA]</scope>
    <source>
        <strain evidence="2">EB21,IBRC-M 10013,KCTC 4048</strain>
    </source>
</reference>
<evidence type="ECO:0000313" key="2">
    <source>
        <dbReference type="Proteomes" id="UP000199370"/>
    </source>
</evidence>
<dbReference type="AlphaFoldDB" id="A0A1G9TB38"/>
<dbReference type="EMBL" id="FNIA01000002">
    <property type="protein sequence ID" value="SDM44877.1"/>
    <property type="molecule type" value="Genomic_DNA"/>
</dbReference>
<accession>A0A1G9TB38</accession>